<protein>
    <recommendedName>
        <fullName evidence="7">Zinc ABC transporter substrate-binding protein</fullName>
    </recommendedName>
</protein>
<evidence type="ECO:0000256" key="3">
    <source>
        <dbReference type="ARBA" id="ARBA00022723"/>
    </source>
</evidence>
<name>W4L1N1_9BACT</name>
<evidence type="ECO:0000313" key="5">
    <source>
        <dbReference type="EMBL" id="ETW91932.1"/>
    </source>
</evidence>
<dbReference type="Pfam" id="PF01297">
    <property type="entry name" value="ZnuA"/>
    <property type="match status" value="1"/>
</dbReference>
<accession>W4L1N1</accession>
<dbReference type="InterPro" id="IPR050492">
    <property type="entry name" value="Bact_metal-bind_prot9"/>
</dbReference>
<comment type="caution">
    <text evidence="5">The sequence shown here is derived from an EMBL/GenBank/DDBJ whole genome shotgun (WGS) entry which is preliminary data.</text>
</comment>
<gene>
    <name evidence="5" type="ORF">ETSY2_55395</name>
</gene>
<reference evidence="5 6" key="1">
    <citation type="journal article" date="2014" name="Nature">
        <title>An environmental bacterial taxon with a large and distinct metabolic repertoire.</title>
        <authorList>
            <person name="Wilson M.C."/>
            <person name="Mori T."/>
            <person name="Ruckert C."/>
            <person name="Uria A.R."/>
            <person name="Helf M.J."/>
            <person name="Takada K."/>
            <person name="Gernert C."/>
            <person name="Steffens U.A."/>
            <person name="Heycke N."/>
            <person name="Schmitt S."/>
            <person name="Rinke C."/>
            <person name="Helfrich E.J."/>
            <person name="Brachmann A.O."/>
            <person name="Gurgui C."/>
            <person name="Wakimoto T."/>
            <person name="Kracht M."/>
            <person name="Crusemann M."/>
            <person name="Hentschel U."/>
            <person name="Abe I."/>
            <person name="Matsunaga S."/>
            <person name="Kalinowski J."/>
            <person name="Takeyama H."/>
            <person name="Piel J."/>
        </authorList>
    </citation>
    <scope>NUCLEOTIDE SEQUENCE [LARGE SCALE GENOMIC DNA]</scope>
    <source>
        <strain evidence="6">TSY2</strain>
    </source>
</reference>
<dbReference type="Proteomes" id="UP000019140">
    <property type="component" value="Unassembled WGS sequence"/>
</dbReference>
<dbReference type="SUPFAM" id="SSF53807">
    <property type="entry name" value="Helical backbone' metal receptor"/>
    <property type="match status" value="1"/>
</dbReference>
<evidence type="ECO:0008006" key="7">
    <source>
        <dbReference type="Google" id="ProtNLM"/>
    </source>
</evidence>
<comment type="subcellular location">
    <subcellularLocation>
        <location evidence="1">Cell envelope</location>
    </subcellularLocation>
</comment>
<evidence type="ECO:0000256" key="2">
    <source>
        <dbReference type="ARBA" id="ARBA00022448"/>
    </source>
</evidence>
<dbReference type="InterPro" id="IPR006127">
    <property type="entry name" value="ZnuA-like"/>
</dbReference>
<keyword evidence="6" id="KW-1185">Reference proteome</keyword>
<dbReference type="PANTHER" id="PTHR42953">
    <property type="entry name" value="HIGH-AFFINITY ZINC UPTAKE SYSTEM PROTEIN ZNUA-RELATED"/>
    <property type="match status" value="1"/>
</dbReference>
<evidence type="ECO:0000256" key="1">
    <source>
        <dbReference type="ARBA" id="ARBA00004196"/>
    </source>
</evidence>
<dbReference type="Gene3D" id="3.40.50.1980">
    <property type="entry name" value="Nitrogenase molybdenum iron protein domain"/>
    <property type="match status" value="2"/>
</dbReference>
<evidence type="ECO:0000256" key="4">
    <source>
        <dbReference type="ARBA" id="ARBA00022729"/>
    </source>
</evidence>
<feature type="non-terminal residue" evidence="5">
    <location>
        <position position="1"/>
    </location>
</feature>
<dbReference type="GO" id="GO:0030001">
    <property type="term" value="P:metal ion transport"/>
    <property type="evidence" value="ECO:0007669"/>
    <property type="project" value="InterPro"/>
</dbReference>
<keyword evidence="2" id="KW-0813">Transport</keyword>
<dbReference type="GO" id="GO:0046872">
    <property type="term" value="F:metal ion binding"/>
    <property type="evidence" value="ECO:0007669"/>
    <property type="project" value="UniProtKB-KW"/>
</dbReference>
<keyword evidence="3" id="KW-0479">Metal-binding</keyword>
<organism evidence="5 6">
    <name type="scientific">Candidatus Entotheonella gemina</name>
    <dbReference type="NCBI Taxonomy" id="1429439"/>
    <lineage>
        <taxon>Bacteria</taxon>
        <taxon>Pseudomonadati</taxon>
        <taxon>Nitrospinota/Tectimicrobiota group</taxon>
        <taxon>Candidatus Tectimicrobiota</taxon>
        <taxon>Candidatus Entotheonellia</taxon>
        <taxon>Candidatus Entotheonellales</taxon>
        <taxon>Candidatus Entotheonellaceae</taxon>
        <taxon>Candidatus Entotheonella</taxon>
    </lineage>
</organism>
<evidence type="ECO:0000313" key="6">
    <source>
        <dbReference type="Proteomes" id="UP000019140"/>
    </source>
</evidence>
<proteinExistence type="predicted"/>
<keyword evidence="4" id="KW-0732">Signal</keyword>
<dbReference type="EMBL" id="AZHX01003264">
    <property type="protein sequence ID" value="ETW91932.1"/>
    <property type="molecule type" value="Genomic_DNA"/>
</dbReference>
<sequence length="166" mass="17759">AHVIFINGLGLEEALTTNLTNIGGVSVIAVNAGVKMLVHADKHSDDEQGDDEHAHEAGDPHTWFSIHAVKVWVENIASVLSDLDPANAEVYAMNAAAYRAELETLATELDDLVATLPVNQRKLVTDHEAVSYLAAAYDFTIIGAVIPSFSTMAAPSAQELAQLQKQ</sequence>
<dbReference type="AlphaFoldDB" id="W4L1N1"/>
<dbReference type="GO" id="GO:0030313">
    <property type="term" value="C:cell envelope"/>
    <property type="evidence" value="ECO:0007669"/>
    <property type="project" value="UniProtKB-SubCell"/>
</dbReference>
<feature type="non-terminal residue" evidence="5">
    <location>
        <position position="166"/>
    </location>
</feature>
<dbReference type="PANTHER" id="PTHR42953:SF1">
    <property type="entry name" value="METAL-BINDING PROTEIN HI_0362-RELATED"/>
    <property type="match status" value="1"/>
</dbReference>
<dbReference type="HOGENOM" id="CLU_1597885_0_0_7"/>